<dbReference type="InParanoid" id="A0A2G5C7K5"/>
<keyword evidence="3" id="KW-1133">Transmembrane helix</keyword>
<dbReference type="EMBL" id="KZ305098">
    <property type="protein sequence ID" value="PIA27268.1"/>
    <property type="molecule type" value="Genomic_DNA"/>
</dbReference>
<dbReference type="PANTHER" id="PTHR19375">
    <property type="entry name" value="HEAT SHOCK PROTEIN 70KDA"/>
    <property type="match status" value="1"/>
</dbReference>
<evidence type="ECO:0000313" key="5">
    <source>
        <dbReference type="Proteomes" id="UP000230069"/>
    </source>
</evidence>
<keyword evidence="3" id="KW-0472">Membrane</keyword>
<proteinExistence type="predicted"/>
<name>A0A2G5C7K5_AQUCA</name>
<organism evidence="4 5">
    <name type="scientific">Aquilegia coerulea</name>
    <name type="common">Rocky mountain columbine</name>
    <dbReference type="NCBI Taxonomy" id="218851"/>
    <lineage>
        <taxon>Eukaryota</taxon>
        <taxon>Viridiplantae</taxon>
        <taxon>Streptophyta</taxon>
        <taxon>Embryophyta</taxon>
        <taxon>Tracheophyta</taxon>
        <taxon>Spermatophyta</taxon>
        <taxon>Magnoliopsida</taxon>
        <taxon>Ranunculales</taxon>
        <taxon>Ranunculaceae</taxon>
        <taxon>Thalictroideae</taxon>
        <taxon>Aquilegia</taxon>
    </lineage>
</organism>
<gene>
    <name evidence="4" type="ORF">AQUCO_08100008v1</name>
</gene>
<keyword evidence="3" id="KW-0812">Transmembrane</keyword>
<keyword evidence="1" id="KW-0547">Nucleotide-binding</keyword>
<reference evidence="4 5" key="1">
    <citation type="submission" date="2017-09" db="EMBL/GenBank/DDBJ databases">
        <title>WGS assembly of Aquilegia coerulea Goldsmith.</title>
        <authorList>
            <person name="Hodges S."/>
            <person name="Kramer E."/>
            <person name="Nordborg M."/>
            <person name="Tomkins J."/>
            <person name="Borevitz J."/>
            <person name="Derieg N."/>
            <person name="Yan J."/>
            <person name="Mihaltcheva S."/>
            <person name="Hayes R.D."/>
            <person name="Rokhsar D."/>
        </authorList>
    </citation>
    <scope>NUCLEOTIDE SEQUENCE [LARGE SCALE GENOMIC DNA]</scope>
    <source>
        <strain evidence="5">cv. Goldsmith</strain>
    </source>
</reference>
<dbReference type="SUPFAM" id="SSF53067">
    <property type="entry name" value="Actin-like ATPase domain"/>
    <property type="match status" value="2"/>
</dbReference>
<dbReference type="InterPro" id="IPR043129">
    <property type="entry name" value="ATPase_NBD"/>
</dbReference>
<dbReference type="Pfam" id="PF00012">
    <property type="entry name" value="HSP70"/>
    <property type="match status" value="2"/>
</dbReference>
<dbReference type="OrthoDB" id="2401965at2759"/>
<dbReference type="Proteomes" id="UP000230069">
    <property type="component" value="Unassembled WGS sequence"/>
</dbReference>
<dbReference type="AlphaFoldDB" id="A0A2G5C7K5"/>
<evidence type="ECO:0000256" key="1">
    <source>
        <dbReference type="ARBA" id="ARBA00022741"/>
    </source>
</evidence>
<protein>
    <submittedName>
        <fullName evidence="4">Uncharacterized protein</fullName>
    </submittedName>
</protein>
<dbReference type="GO" id="GO:0140662">
    <property type="term" value="F:ATP-dependent protein folding chaperone"/>
    <property type="evidence" value="ECO:0007669"/>
    <property type="project" value="InterPro"/>
</dbReference>
<evidence type="ECO:0000313" key="4">
    <source>
        <dbReference type="EMBL" id="PIA27268.1"/>
    </source>
</evidence>
<feature type="transmembrane region" description="Helical" evidence="3">
    <location>
        <begin position="7"/>
        <end position="27"/>
    </location>
</feature>
<evidence type="ECO:0000256" key="2">
    <source>
        <dbReference type="ARBA" id="ARBA00022840"/>
    </source>
</evidence>
<dbReference type="GO" id="GO:0005524">
    <property type="term" value="F:ATP binding"/>
    <property type="evidence" value="ECO:0007669"/>
    <property type="project" value="UniProtKB-KW"/>
</dbReference>
<dbReference type="Gene3D" id="3.30.420.40">
    <property type="match status" value="3"/>
</dbReference>
<keyword evidence="2" id="KW-0067">ATP-binding</keyword>
<dbReference type="STRING" id="218851.A0A2G5C7K5"/>
<accession>A0A2G5C7K5</accession>
<sequence length="257" mass="28572">MDSCKQVVLKWVFLYAWVVGLGHALRWSPFVVELHRPDNAQALMVAAKVAGLNSQRVIDEPTAAAIAYGLINKECVFVVVDVGGRTTDVSILEVITYDYLIRELNASDEAKNFIKKHELVSFYRNFFCIAEDAKIQLSTTSETVVKVPYVDRPGFIFDTILTRNKFESLVEDLNEKIKNQCECCLKEVGLTFKDVDEVLLVGGMARVPIIKKVVAEVFGKMPSKGVNPEEAVALGAAAAVQAGYFGEDAWHWDIPHC</sequence>
<evidence type="ECO:0000256" key="3">
    <source>
        <dbReference type="SAM" id="Phobius"/>
    </source>
</evidence>
<keyword evidence="5" id="KW-1185">Reference proteome</keyword>
<dbReference type="Gene3D" id="3.90.640.10">
    <property type="entry name" value="Actin, Chain A, domain 4"/>
    <property type="match status" value="1"/>
</dbReference>
<dbReference type="InterPro" id="IPR013126">
    <property type="entry name" value="Hsp_70_fam"/>
</dbReference>